<dbReference type="SUPFAM" id="SSF63829">
    <property type="entry name" value="Calcium-dependent phosphotriesterase"/>
    <property type="match status" value="1"/>
</dbReference>
<dbReference type="Proteomes" id="UP000319374">
    <property type="component" value="Chromosome"/>
</dbReference>
<dbReference type="EMBL" id="AP019736">
    <property type="protein sequence ID" value="BBL07712.1"/>
    <property type="molecule type" value="Genomic_DNA"/>
</dbReference>
<reference evidence="5" key="1">
    <citation type="submission" date="2019-06" db="EMBL/GenBank/DDBJ databases">
        <title>Alistipes onderdonkii subsp. vulgaris subsp. nov., Alistipes dispar sp. nov. and Alistipes communis sp. nov., isolated from human faeces, and creation of Alistipes onderdonkii subsp. onderdonkii subsp. nov.</title>
        <authorList>
            <person name="Sakamoto M."/>
            <person name="Ikeyama N."/>
            <person name="Ogata Y."/>
            <person name="Suda W."/>
            <person name="Iino T."/>
            <person name="Hattori M."/>
            <person name="Ohkuma M."/>
        </authorList>
    </citation>
    <scope>NUCLEOTIDE SEQUENCE [LARGE SCALE GENOMIC DNA]</scope>
    <source>
        <strain evidence="5">5CPEGH6</strain>
    </source>
</reference>
<name>A0A4Y1X3U4_9BACT</name>
<gene>
    <name evidence="4" type="ORF">A5CPEGH6_23500</name>
</gene>
<feature type="signal peptide" evidence="2">
    <location>
        <begin position="1"/>
        <end position="21"/>
    </location>
</feature>
<feature type="chain" id="PRO_5021394465" description="DUF4988 domain-containing protein" evidence="2">
    <location>
        <begin position="22"/>
        <end position="660"/>
    </location>
</feature>
<dbReference type="SUPFAM" id="SSF75011">
    <property type="entry name" value="3-carboxy-cis,cis-mucoante lactonizing enzyme"/>
    <property type="match status" value="1"/>
</dbReference>
<feature type="coiled-coil region" evidence="1">
    <location>
        <begin position="31"/>
        <end position="58"/>
    </location>
</feature>
<dbReference type="Pfam" id="PF16819">
    <property type="entry name" value="DUF5074"/>
    <property type="match status" value="1"/>
</dbReference>
<dbReference type="Pfam" id="PF16378">
    <property type="entry name" value="DUF4988"/>
    <property type="match status" value="1"/>
</dbReference>
<dbReference type="Gene3D" id="2.130.10.10">
    <property type="entry name" value="YVTN repeat-like/Quinoprotein amine dehydrogenase"/>
    <property type="match status" value="1"/>
</dbReference>
<dbReference type="KEGG" id="ada:A5CPEGH6_23500"/>
<protein>
    <recommendedName>
        <fullName evidence="3">DUF4988 domain-containing protein</fullName>
    </recommendedName>
</protein>
<dbReference type="InterPro" id="IPR031815">
    <property type="entry name" value="DUF5074"/>
</dbReference>
<evidence type="ECO:0000313" key="4">
    <source>
        <dbReference type="EMBL" id="BBL07712.1"/>
    </source>
</evidence>
<keyword evidence="1" id="KW-0175">Coiled coil</keyword>
<accession>A0A4Y1X3U4</accession>
<organism evidence="4 5">
    <name type="scientific">Alistipes dispar</name>
    <dbReference type="NCBI Taxonomy" id="2585119"/>
    <lineage>
        <taxon>Bacteria</taxon>
        <taxon>Pseudomonadati</taxon>
        <taxon>Bacteroidota</taxon>
        <taxon>Bacteroidia</taxon>
        <taxon>Bacteroidales</taxon>
        <taxon>Rikenellaceae</taxon>
        <taxon>Alistipes</taxon>
    </lineage>
</organism>
<dbReference type="GeneID" id="98674333"/>
<keyword evidence="5" id="KW-1185">Reference proteome</keyword>
<sequence length="660" mass="70641">MRKLVTLLMLAMLGMATWSCSYDDDDLWAEIDGIRNELAALNEKVSSLRTVVDALEKNKTISEVVETDEGCTIVFSDKTSVTIADGADAPVIGIDRVEGVYYWTLGGKGNFLTDDEGNRIPVSGEAPELAVDAEGYWTVDGVRVEDASGKEVKASGKDGDAFFRSVTDGETEVVFELTDGQTIVIPKTGAVFGFVQSEDGRGCFVFGFGERRTLSLRVADVTTADFMNVPEGWTASFDLAGRSVTLKAPAASDGVSYAGGIVTLIGIRATGETVFASAEVCASVDFTDAGGTFVVCEGNMTSANGMLVWYDKSGKEYEEVFEQANGGKEIGNVVQDMFMANDRIYLLTQNGGSMNGAGRFVVCDARTMRMEYADPLVIKTPEGKDTWPQHLVVVSPTKAYVQYSESGMEATSGICALTLGDGSVEVGATVEGTFGAFSTEGAVKTRMVLSRGKLFAGCGHSLVIVDPATDAVEKRITYEGRQVKGVVKGADGNIYFALAGTFTGNQNMGADFTSAAKIVGIDHEGREILNEELPEAVRFPVATWSPAVGMCADFTGPYLYFVDTDSFSATTVTRYNYETKTADVHWLSAGETVYGIMGQHPTTGKLWVGMSNYVSSNICVYDVSGASPVQESRFSYSAQKGASPAGIDFAYRYTSEWLGK</sequence>
<proteinExistence type="predicted"/>
<evidence type="ECO:0000313" key="5">
    <source>
        <dbReference type="Proteomes" id="UP000319374"/>
    </source>
</evidence>
<dbReference type="OrthoDB" id="1071014at2"/>
<evidence type="ECO:0000256" key="1">
    <source>
        <dbReference type="SAM" id="Coils"/>
    </source>
</evidence>
<feature type="domain" description="DUF4988" evidence="3">
    <location>
        <begin position="25"/>
        <end position="186"/>
    </location>
</feature>
<dbReference type="AlphaFoldDB" id="A0A4Y1X3U4"/>
<evidence type="ECO:0000259" key="3">
    <source>
        <dbReference type="Pfam" id="PF16378"/>
    </source>
</evidence>
<keyword evidence="2" id="KW-0732">Signal</keyword>
<dbReference type="RefSeq" id="WP_141429848.1">
    <property type="nucleotide sequence ID" value="NZ_AP019736.1"/>
</dbReference>
<dbReference type="InterPro" id="IPR015943">
    <property type="entry name" value="WD40/YVTN_repeat-like_dom_sf"/>
</dbReference>
<dbReference type="InterPro" id="IPR032149">
    <property type="entry name" value="DUF4988"/>
</dbReference>
<evidence type="ECO:0000256" key="2">
    <source>
        <dbReference type="SAM" id="SignalP"/>
    </source>
</evidence>